<dbReference type="InterPro" id="IPR058257">
    <property type="entry name" value="CorA-like_dom"/>
</dbReference>
<dbReference type="Proteomes" id="UP000070328">
    <property type="component" value="Unassembled WGS sequence"/>
</dbReference>
<evidence type="ECO:0000313" key="3">
    <source>
        <dbReference type="Proteomes" id="UP000070328"/>
    </source>
</evidence>
<sequence length="405" mass="45889">MTQRQQQVAQNVTSRYLKKASLQQLLEKMFPGHTDFEIEMRDDVWHFKAPKEVDTPYPVHQRRPATSMAPTQQQCFVEDVIEPIRICSVTRLPAEGGDDGEKERVAKVKLQQHAITTFEELSNRLEDIQHHSGEPVHHFILANVEQKLNLPAQLMEASTNHGPHVRAHHAETELKQFVTGHRLVLLYAEHERGRGLLYAVHRAAKGIREASYTIRYPEYKSGEDTWVIRQTGVYHRCDAASRQSLFIMINPMPNSQASSRAMEWLSSRNIAAGSETETGDAVWLHKLVFETYLPAWRFYIASMERQFLPLPREQVPNNLVDLRIVRGDPHGAICPLHPPLAAKGVDDERRQRSTTRISIRIRKLSPSVQSLLADGDGSAPPRANNVTAAGQHALIPGTARFQEAE</sequence>
<comment type="caution">
    <text evidence="2">The sequence shown here is derived from an EMBL/GenBank/DDBJ whole genome shotgun (WGS) entry which is preliminary data.</text>
</comment>
<gene>
    <name evidence="2" type="ORF">CSIM01_05793</name>
</gene>
<name>A0A135S947_9PEZI</name>
<evidence type="ECO:0000259" key="1">
    <source>
        <dbReference type="Pfam" id="PF26616"/>
    </source>
</evidence>
<dbReference type="EMBL" id="JFBX01000640">
    <property type="protein sequence ID" value="KXH32371.1"/>
    <property type="molecule type" value="Genomic_DNA"/>
</dbReference>
<dbReference type="OrthoDB" id="5392974at2759"/>
<keyword evidence="3" id="KW-1185">Reference proteome</keyword>
<proteinExistence type="predicted"/>
<reference evidence="2 3" key="1">
    <citation type="submission" date="2014-02" db="EMBL/GenBank/DDBJ databases">
        <title>The genome sequence of Colletotrichum simmondsii CBS122122.</title>
        <authorList>
            <person name="Baroncelli R."/>
            <person name="Thon M.R."/>
        </authorList>
    </citation>
    <scope>NUCLEOTIDE SEQUENCE [LARGE SCALE GENOMIC DNA]</scope>
    <source>
        <strain evidence="2 3">CBS122122</strain>
    </source>
</reference>
<dbReference type="Pfam" id="PF26616">
    <property type="entry name" value="CorA-like"/>
    <property type="match status" value="1"/>
</dbReference>
<organism evidence="2 3">
    <name type="scientific">Colletotrichum simmondsii</name>
    <dbReference type="NCBI Taxonomy" id="703756"/>
    <lineage>
        <taxon>Eukaryota</taxon>
        <taxon>Fungi</taxon>
        <taxon>Dikarya</taxon>
        <taxon>Ascomycota</taxon>
        <taxon>Pezizomycotina</taxon>
        <taxon>Sordariomycetes</taxon>
        <taxon>Hypocreomycetidae</taxon>
        <taxon>Glomerellales</taxon>
        <taxon>Glomerellaceae</taxon>
        <taxon>Colletotrichum</taxon>
        <taxon>Colletotrichum acutatum species complex</taxon>
    </lineage>
</organism>
<dbReference type="AlphaFoldDB" id="A0A135S947"/>
<accession>A0A135S947</accession>
<feature type="domain" description="CorA-like transporter" evidence="1">
    <location>
        <begin position="210"/>
        <end position="307"/>
    </location>
</feature>
<protein>
    <recommendedName>
        <fullName evidence="1">CorA-like transporter domain-containing protein</fullName>
    </recommendedName>
</protein>
<evidence type="ECO:0000313" key="2">
    <source>
        <dbReference type="EMBL" id="KXH32371.1"/>
    </source>
</evidence>